<organism evidence="1 2">
    <name type="scientific">Piscinibacter gummiphilus</name>
    <dbReference type="NCBI Taxonomy" id="946333"/>
    <lineage>
        <taxon>Bacteria</taxon>
        <taxon>Pseudomonadati</taxon>
        <taxon>Pseudomonadota</taxon>
        <taxon>Betaproteobacteria</taxon>
        <taxon>Burkholderiales</taxon>
        <taxon>Sphaerotilaceae</taxon>
        <taxon>Piscinibacter</taxon>
    </lineage>
</organism>
<dbReference type="InterPro" id="IPR007685">
    <property type="entry name" value="RelA_SpoT"/>
</dbReference>
<keyword evidence="2" id="KW-1185">Reference proteome</keyword>
<protein>
    <submittedName>
        <fullName evidence="1">(P)ppGpp synthetase</fullName>
    </submittedName>
</protein>
<dbReference type="SMART" id="SM00954">
    <property type="entry name" value="RelA_SpoT"/>
    <property type="match status" value="1"/>
</dbReference>
<dbReference type="RefSeq" id="WP_085751764.1">
    <property type="nucleotide sequence ID" value="NZ_BSPR01000013.1"/>
</dbReference>
<dbReference type="PANTHER" id="PTHR41773:SF1">
    <property type="entry name" value="RELA_SPOT DOMAIN-CONTAINING PROTEIN"/>
    <property type="match status" value="1"/>
</dbReference>
<accession>A0A1W6LB64</accession>
<sequence>MGSGDFETEKAAFRKFHGRNLRQLEEAKDAFSALVRALVMHDGQIAVSKVEGRIKDPEECINKFDLKYRAELERNGTAYAIRDHVTDLIGLRIVCLYEDDIEKLRDQLASHFEVIEVTDKIASLENTESSFGYKGLHLDLRLGADRRALPEHRAYADLQFEVQIRTIIQDSWSVLDHKIKYKKSIPNHLKRRINTLAALFELADREFREIRDATDEELARVESEVAAEIAGEDQAEATDVKTATGSGRKNVALDAFAFLRIARHFFRNEEFEPQKVDQFTERIVSLDPGITRSRFNTLLKSTLSRVRRYQAHFESQDRAGRLSPFTLIRHCLFLGDPTHFVGLLTNSARTNFEAWLAANPVGETNT</sequence>
<proteinExistence type="predicted"/>
<dbReference type="InterPro" id="IPR043519">
    <property type="entry name" value="NT_sf"/>
</dbReference>
<dbReference type="EMBL" id="CP015118">
    <property type="protein sequence ID" value="ARN21476.1"/>
    <property type="molecule type" value="Genomic_DNA"/>
</dbReference>
<dbReference type="Proteomes" id="UP000193427">
    <property type="component" value="Chromosome"/>
</dbReference>
<dbReference type="Pfam" id="PF04607">
    <property type="entry name" value="RelA_SpoT"/>
    <property type="match status" value="1"/>
</dbReference>
<gene>
    <name evidence="1" type="ORF">A4W93_17105</name>
</gene>
<dbReference type="SUPFAM" id="SSF81301">
    <property type="entry name" value="Nucleotidyltransferase"/>
    <property type="match status" value="1"/>
</dbReference>
<name>A0A1W6LB64_9BURK</name>
<evidence type="ECO:0000313" key="1">
    <source>
        <dbReference type="EMBL" id="ARN21476.1"/>
    </source>
</evidence>
<dbReference type="OrthoDB" id="9789634at2"/>
<dbReference type="Gene3D" id="3.30.460.10">
    <property type="entry name" value="Beta Polymerase, domain 2"/>
    <property type="match status" value="1"/>
</dbReference>
<dbReference type="AlphaFoldDB" id="A0A1W6LB64"/>
<evidence type="ECO:0000313" key="2">
    <source>
        <dbReference type="Proteomes" id="UP000193427"/>
    </source>
</evidence>
<dbReference type="PANTHER" id="PTHR41773">
    <property type="entry name" value="GTP PYROPHOSPHATASE-RELATED"/>
    <property type="match status" value="1"/>
</dbReference>
<dbReference type="CDD" id="cd05399">
    <property type="entry name" value="NT_Rel-Spo_like"/>
    <property type="match status" value="1"/>
</dbReference>
<reference evidence="1 2" key="1">
    <citation type="submission" date="2016-04" db="EMBL/GenBank/DDBJ databases">
        <title>Complete genome sequence of natural rubber-degrading, novel Gram-negative bacterium, Rhizobacter gummiphilus strain NS21.</title>
        <authorList>
            <person name="Tabata M."/>
            <person name="Kasai D."/>
            <person name="Fukuda M."/>
        </authorList>
    </citation>
    <scope>NUCLEOTIDE SEQUENCE [LARGE SCALE GENOMIC DNA]</scope>
    <source>
        <strain evidence="1 2">NS21</strain>
    </source>
</reference>
<dbReference type="STRING" id="946333.A4W93_17105"/>
<dbReference type="KEGG" id="rgu:A4W93_17105"/>
<dbReference type="GO" id="GO:0015969">
    <property type="term" value="P:guanosine tetraphosphate metabolic process"/>
    <property type="evidence" value="ECO:0007669"/>
    <property type="project" value="InterPro"/>
</dbReference>
<dbReference type="Gene3D" id="1.10.287.860">
    <property type="entry name" value="Nucleotidyltransferase"/>
    <property type="match status" value="1"/>
</dbReference>